<evidence type="ECO:0000313" key="3">
    <source>
        <dbReference type="Proteomes" id="UP000192596"/>
    </source>
</evidence>
<accession>A0A1V8TI04</accession>
<keyword evidence="1" id="KW-0472">Membrane</keyword>
<dbReference type="STRING" id="1507870.A0A1V8TI04"/>
<dbReference type="EMBL" id="NAJO01000008">
    <property type="protein sequence ID" value="OQO10862.1"/>
    <property type="molecule type" value="Genomic_DNA"/>
</dbReference>
<evidence type="ECO:0000256" key="1">
    <source>
        <dbReference type="SAM" id="Phobius"/>
    </source>
</evidence>
<comment type="caution">
    <text evidence="2">The sequence shown here is derived from an EMBL/GenBank/DDBJ whole genome shotgun (WGS) entry which is preliminary data.</text>
</comment>
<dbReference type="AlphaFoldDB" id="A0A1V8TI04"/>
<proteinExistence type="predicted"/>
<protein>
    <submittedName>
        <fullName evidence="2">Uncharacterized protein</fullName>
    </submittedName>
</protein>
<keyword evidence="1" id="KW-1133">Transmembrane helix</keyword>
<sequence>MADTAANIITYVGVPLAVAGVLPILYNTIATLVLLRKVKKTLVESKAETLAMRSDVVNRIVEVELPRHRITPLDRDNHKYWEPQSTTKPLAGGTWALLEWKRNRMGSKVQRFQYIDELRILQAEISLGELVAYLLDLGAKPHPLGWNALRSNGLWTPEDQCLMSSPDGLASVLAVASSDDSDGHLSLKLAWPVGHFDPVRQRSSRGSGWVRLQFVAFVDHTDAVAESAVVDVESEHALVHDGTSPIEEKREGNAGDFHDCELAASGLGCVLDKGIEKIDISHLKHSDSAVEGLWFATILSAYATKTGMLPRYAITDASLLLVSKAVVPCGVLVILGMIPDSEAPEWSRKHQSSTQIGAQNVDSIANDRGGDRMQQARQQWMKFEHDRQVNIQSALDSNRWESSKVAQHSFTWLQSRSPEANRIAPRMELVVASILHQMIHDVAFARKLSTMLESWRAWSYSGGMQQRDLETLQSDLPLFTKAALLIGFIKSCSDSDNGKVTRDIHKCLEAHQVVRLG</sequence>
<keyword evidence="1" id="KW-0812">Transmembrane</keyword>
<dbReference type="OrthoDB" id="3166386at2759"/>
<gene>
    <name evidence="2" type="ORF">B0A48_04163</name>
</gene>
<evidence type="ECO:0000313" key="2">
    <source>
        <dbReference type="EMBL" id="OQO10862.1"/>
    </source>
</evidence>
<dbReference type="InParanoid" id="A0A1V8TI04"/>
<dbReference type="Proteomes" id="UP000192596">
    <property type="component" value="Unassembled WGS sequence"/>
</dbReference>
<keyword evidence="3" id="KW-1185">Reference proteome</keyword>
<name>A0A1V8TI04_9PEZI</name>
<organism evidence="2 3">
    <name type="scientific">Cryoendolithus antarcticus</name>
    <dbReference type="NCBI Taxonomy" id="1507870"/>
    <lineage>
        <taxon>Eukaryota</taxon>
        <taxon>Fungi</taxon>
        <taxon>Dikarya</taxon>
        <taxon>Ascomycota</taxon>
        <taxon>Pezizomycotina</taxon>
        <taxon>Dothideomycetes</taxon>
        <taxon>Dothideomycetidae</taxon>
        <taxon>Cladosporiales</taxon>
        <taxon>Cladosporiaceae</taxon>
        <taxon>Cryoendolithus</taxon>
    </lineage>
</organism>
<reference evidence="3" key="1">
    <citation type="submission" date="2017-03" db="EMBL/GenBank/DDBJ databases">
        <title>Genomes of endolithic fungi from Antarctica.</title>
        <authorList>
            <person name="Coleine C."/>
            <person name="Masonjones S."/>
            <person name="Stajich J.E."/>
        </authorList>
    </citation>
    <scope>NUCLEOTIDE SEQUENCE [LARGE SCALE GENOMIC DNA]</scope>
    <source>
        <strain evidence="3">CCFEE 5527</strain>
    </source>
</reference>
<feature type="transmembrane region" description="Helical" evidence="1">
    <location>
        <begin position="12"/>
        <end position="35"/>
    </location>
</feature>